<reference evidence="1" key="1">
    <citation type="submission" date="2021-02" db="EMBL/GenBank/DDBJ databases">
        <authorList>
            <person name="Dougan E. K."/>
            <person name="Rhodes N."/>
            <person name="Thang M."/>
            <person name="Chan C."/>
        </authorList>
    </citation>
    <scope>NUCLEOTIDE SEQUENCE</scope>
</reference>
<name>A0A813FDY8_POLGL</name>
<accession>A0A813FDY8</accession>
<dbReference type="AlphaFoldDB" id="A0A813FDY8"/>
<evidence type="ECO:0000313" key="1">
    <source>
        <dbReference type="EMBL" id="CAE8610698.1"/>
    </source>
</evidence>
<dbReference type="InterPro" id="IPR009091">
    <property type="entry name" value="RCC1/BLIP-II"/>
</dbReference>
<gene>
    <name evidence="1" type="ORF">PGLA1383_LOCUS28502</name>
</gene>
<protein>
    <submittedName>
        <fullName evidence="1">Uncharacterized protein</fullName>
    </submittedName>
</protein>
<comment type="caution">
    <text evidence="1">The sequence shown here is derived from an EMBL/GenBank/DDBJ whole genome shotgun (WGS) entry which is preliminary data.</text>
</comment>
<sequence length="105" mass="11084">MALAAIKADGSAVTWGNAKSGGDSSEIAPLLMEGVVEVCANTPAFAAIKADGSVVTWGNAKIWQRFLSGCSTSDGGRCPSLWTYRCFRGHQGGRQCSDLGRCRVW</sequence>
<dbReference type="SUPFAM" id="SSF50985">
    <property type="entry name" value="RCC1/BLIP-II"/>
    <property type="match status" value="1"/>
</dbReference>
<proteinExistence type="predicted"/>
<keyword evidence="2" id="KW-1185">Reference proteome</keyword>
<dbReference type="EMBL" id="CAJNNV010024819">
    <property type="protein sequence ID" value="CAE8610698.1"/>
    <property type="molecule type" value="Genomic_DNA"/>
</dbReference>
<dbReference type="Gene3D" id="2.130.10.30">
    <property type="entry name" value="Regulator of chromosome condensation 1/beta-lactamase-inhibitor protein II"/>
    <property type="match status" value="1"/>
</dbReference>
<evidence type="ECO:0000313" key="2">
    <source>
        <dbReference type="Proteomes" id="UP000654075"/>
    </source>
</evidence>
<dbReference type="Proteomes" id="UP000654075">
    <property type="component" value="Unassembled WGS sequence"/>
</dbReference>
<organism evidence="1 2">
    <name type="scientific">Polarella glacialis</name>
    <name type="common">Dinoflagellate</name>
    <dbReference type="NCBI Taxonomy" id="89957"/>
    <lineage>
        <taxon>Eukaryota</taxon>
        <taxon>Sar</taxon>
        <taxon>Alveolata</taxon>
        <taxon>Dinophyceae</taxon>
        <taxon>Suessiales</taxon>
        <taxon>Suessiaceae</taxon>
        <taxon>Polarella</taxon>
    </lineage>
</organism>